<sequence>MPLSHSPPFLIQQRIPNNGATKSYHGFLYRRPQDLLSQPIYDNNGLIVGLQSAIPNYLKGFDANNRTINIPPAKMMPPFMKGGKTNKGVKLYTLTAYFKHPRLVCNPGARDAKPYKGLYIQMGDDPERDYMEIPLKLKDLSSDWKEAGCVTKMGTHYFKNLSKKLRCEDLYPVFLTYTDGKLGAFGWIFQGNPPKNNKFDLSWYHLSPSLYAFIGLKKKNVPPCMLYPEFQVNGIHIWLRPPSEQLCIKHPIHTSHPSSKTTTTIVQLQIVPGNYYIGNANSPSLAGIFVLLVISIGLHLI</sequence>
<name>A0A812CZ82_ACAPH</name>
<accession>A0A812CZ82</accession>
<organism evidence="1 2">
    <name type="scientific">Acanthosepion pharaonis</name>
    <name type="common">Pharaoh cuttlefish</name>
    <name type="synonym">Sepia pharaonis</name>
    <dbReference type="NCBI Taxonomy" id="158019"/>
    <lineage>
        <taxon>Eukaryota</taxon>
        <taxon>Metazoa</taxon>
        <taxon>Spiralia</taxon>
        <taxon>Lophotrochozoa</taxon>
        <taxon>Mollusca</taxon>
        <taxon>Cephalopoda</taxon>
        <taxon>Coleoidea</taxon>
        <taxon>Decapodiformes</taxon>
        <taxon>Sepiida</taxon>
        <taxon>Sepiina</taxon>
        <taxon>Sepiidae</taxon>
        <taxon>Acanthosepion</taxon>
    </lineage>
</organism>
<dbReference type="AlphaFoldDB" id="A0A812CZ82"/>
<dbReference type="EMBL" id="CAHIKZ030002080">
    <property type="protein sequence ID" value="CAE1280664.1"/>
    <property type="molecule type" value="Genomic_DNA"/>
</dbReference>
<protein>
    <submittedName>
        <fullName evidence="1">Uncharacterized protein</fullName>
    </submittedName>
</protein>
<comment type="caution">
    <text evidence="1">The sequence shown here is derived from an EMBL/GenBank/DDBJ whole genome shotgun (WGS) entry which is preliminary data.</text>
</comment>
<dbReference type="OrthoDB" id="6042561at2759"/>
<reference evidence="1" key="1">
    <citation type="submission" date="2021-01" db="EMBL/GenBank/DDBJ databases">
        <authorList>
            <person name="Li R."/>
            <person name="Bekaert M."/>
        </authorList>
    </citation>
    <scope>NUCLEOTIDE SEQUENCE</scope>
    <source>
        <strain evidence="1">Farmed</strain>
    </source>
</reference>
<proteinExistence type="predicted"/>
<keyword evidence="2" id="KW-1185">Reference proteome</keyword>
<dbReference type="Proteomes" id="UP000597762">
    <property type="component" value="Unassembled WGS sequence"/>
</dbReference>
<evidence type="ECO:0000313" key="2">
    <source>
        <dbReference type="Proteomes" id="UP000597762"/>
    </source>
</evidence>
<gene>
    <name evidence="1" type="ORF">SPHA_42442</name>
</gene>
<evidence type="ECO:0000313" key="1">
    <source>
        <dbReference type="EMBL" id="CAE1280664.1"/>
    </source>
</evidence>